<dbReference type="GO" id="GO:0003964">
    <property type="term" value="F:RNA-directed DNA polymerase activity"/>
    <property type="evidence" value="ECO:0007669"/>
    <property type="project" value="UniProtKB-KW"/>
</dbReference>
<proteinExistence type="predicted"/>
<reference evidence="2" key="2">
    <citation type="submission" date="2014-07" db="EMBL/GenBank/DDBJ databases">
        <authorList>
            <person name="Hull J."/>
        </authorList>
    </citation>
    <scope>NUCLEOTIDE SEQUENCE</scope>
</reference>
<evidence type="ECO:0000313" key="2">
    <source>
        <dbReference type="EMBL" id="JAG14788.1"/>
    </source>
</evidence>
<dbReference type="EMBL" id="GBHO01028816">
    <property type="protein sequence ID" value="JAG14788.1"/>
    <property type="molecule type" value="Transcribed_RNA"/>
</dbReference>
<keyword evidence="2" id="KW-0695">RNA-directed DNA polymerase</keyword>
<keyword evidence="2" id="KW-0548">Nucleotidyltransferase</keyword>
<feature type="domain" description="Reverse transcriptase" evidence="1">
    <location>
        <begin position="1"/>
        <end position="128"/>
    </location>
</feature>
<dbReference type="InterPro" id="IPR000477">
    <property type="entry name" value="RT_dom"/>
</dbReference>
<evidence type="ECO:0000259" key="1">
    <source>
        <dbReference type="PROSITE" id="PS50878"/>
    </source>
</evidence>
<name>A0A0A9X7I7_LYGHE</name>
<accession>A0A0A9X7I7</accession>
<dbReference type="PANTHER" id="PTHR33332">
    <property type="entry name" value="REVERSE TRANSCRIPTASE DOMAIN-CONTAINING PROTEIN"/>
    <property type="match status" value="1"/>
</dbReference>
<dbReference type="Pfam" id="PF00078">
    <property type="entry name" value="RVT_1"/>
    <property type="match status" value="1"/>
</dbReference>
<reference evidence="2" key="1">
    <citation type="journal article" date="2014" name="PLoS ONE">
        <title>Transcriptome-Based Identification of ABC Transporters in the Western Tarnished Plant Bug Lygus hesperus.</title>
        <authorList>
            <person name="Hull J.J."/>
            <person name="Chaney K."/>
            <person name="Geib S.M."/>
            <person name="Fabrick J.A."/>
            <person name="Brent C.S."/>
            <person name="Walsh D."/>
            <person name="Lavine L.C."/>
        </authorList>
    </citation>
    <scope>NUCLEOTIDE SEQUENCE</scope>
</reference>
<gene>
    <name evidence="2" type="primary">pol_459</name>
    <name evidence="2" type="ORF">CM83_9165</name>
</gene>
<organism evidence="2">
    <name type="scientific">Lygus hesperus</name>
    <name type="common">Western plant bug</name>
    <dbReference type="NCBI Taxonomy" id="30085"/>
    <lineage>
        <taxon>Eukaryota</taxon>
        <taxon>Metazoa</taxon>
        <taxon>Ecdysozoa</taxon>
        <taxon>Arthropoda</taxon>
        <taxon>Hexapoda</taxon>
        <taxon>Insecta</taxon>
        <taxon>Pterygota</taxon>
        <taxon>Neoptera</taxon>
        <taxon>Paraneoptera</taxon>
        <taxon>Hemiptera</taxon>
        <taxon>Heteroptera</taxon>
        <taxon>Panheteroptera</taxon>
        <taxon>Cimicomorpha</taxon>
        <taxon>Miridae</taxon>
        <taxon>Mirini</taxon>
        <taxon>Lygus</taxon>
    </lineage>
</organism>
<protein>
    <submittedName>
        <fullName evidence="2">RNA-directed DNA polymerase from mobile element jockey</fullName>
    </submittedName>
</protein>
<dbReference type="PROSITE" id="PS50878">
    <property type="entry name" value="RT_POL"/>
    <property type="match status" value="1"/>
</dbReference>
<sequence length="177" mass="19827">MVESYLFGRTQAVRHNHELSRFLPVELGVPQGSVLGPILFLIFINDLPLRLEILSILFADDTSLILKSPSLSSLCDSEVAAFDAVSSWFTMNRLSVNADKTNVMRFGLRDLSSLDNNLENVKFLGVVLDPKLSWNSHCAQLQLCLNSYIFLLRRLSDRLTKPAVLAAFHACFQSRAV</sequence>
<dbReference type="AlphaFoldDB" id="A0A0A9X7I7"/>
<keyword evidence="2" id="KW-0808">Transferase</keyword>
<feature type="non-terminal residue" evidence="2">
    <location>
        <position position="177"/>
    </location>
</feature>